<evidence type="ECO:0000313" key="1">
    <source>
        <dbReference type="EMBL" id="KEQ68889.1"/>
    </source>
</evidence>
<reference evidence="1 2" key="1">
    <citation type="journal article" date="2014" name="BMC Genomics">
        <title>Genome sequencing of four Aureobasidium pullulans varieties: biotechnological potential, stress tolerance, and description of new species.</title>
        <authorList>
            <person name="Gostin Ar C."/>
            <person name="Ohm R.A."/>
            <person name="Kogej T."/>
            <person name="Sonjak S."/>
            <person name="Turk M."/>
            <person name="Zajc J."/>
            <person name="Zalar P."/>
            <person name="Grube M."/>
            <person name="Sun H."/>
            <person name="Han J."/>
            <person name="Sharma A."/>
            <person name="Chiniquy J."/>
            <person name="Ngan C.Y."/>
            <person name="Lipzen A."/>
            <person name="Barry K."/>
            <person name="Grigoriev I.V."/>
            <person name="Gunde-Cimerman N."/>
        </authorList>
    </citation>
    <scope>NUCLEOTIDE SEQUENCE [LARGE SCALE GENOMIC DNA]</scope>
    <source>
        <strain evidence="1 2">CBS 147.97</strain>
    </source>
</reference>
<dbReference type="RefSeq" id="XP_013423060.1">
    <property type="nucleotide sequence ID" value="XM_013567606.1"/>
</dbReference>
<protein>
    <submittedName>
        <fullName evidence="1">Uncharacterized protein</fullName>
    </submittedName>
</protein>
<name>A0A074WBC8_9PEZI</name>
<dbReference type="Proteomes" id="UP000027730">
    <property type="component" value="Unassembled WGS sequence"/>
</dbReference>
<sequence>MTLDSSMAKRKDVQTYAKAKITVKVVALTRQDRHSGKGLEWSSVSHLVRACFFSGDLQNMNYDLESYLLYTDTQLEEVYAEGKQGLSCLYPKHGDPNALLQISNNQDLFSHPRSKEWMHIDHASSSVEARDLNASPVATPAVSESRYPYTKKVKTTSATSYSTTPLATRAVSTAGSGPSATSSCVPHSICVDKISPCGKRYGGCYDENFCDGDTSPYPIPTCATMVTMKRAAAAAEPAITPA</sequence>
<keyword evidence="2" id="KW-1185">Reference proteome</keyword>
<proteinExistence type="predicted"/>
<dbReference type="OrthoDB" id="3924764at2759"/>
<dbReference type="HOGENOM" id="CLU_1146990_0_0_1"/>
<dbReference type="GeneID" id="25414294"/>
<dbReference type="AlphaFoldDB" id="A0A074WBC8"/>
<organism evidence="1 2">
    <name type="scientific">Aureobasidium namibiae CBS 147.97</name>
    <dbReference type="NCBI Taxonomy" id="1043004"/>
    <lineage>
        <taxon>Eukaryota</taxon>
        <taxon>Fungi</taxon>
        <taxon>Dikarya</taxon>
        <taxon>Ascomycota</taxon>
        <taxon>Pezizomycotina</taxon>
        <taxon>Dothideomycetes</taxon>
        <taxon>Dothideomycetidae</taxon>
        <taxon>Dothideales</taxon>
        <taxon>Saccotheciaceae</taxon>
        <taxon>Aureobasidium</taxon>
    </lineage>
</organism>
<gene>
    <name evidence="1" type="ORF">M436DRAFT_67799</name>
</gene>
<evidence type="ECO:0000313" key="2">
    <source>
        <dbReference type="Proteomes" id="UP000027730"/>
    </source>
</evidence>
<accession>A0A074WBC8</accession>
<dbReference type="EMBL" id="KL584725">
    <property type="protein sequence ID" value="KEQ68889.1"/>
    <property type="molecule type" value="Genomic_DNA"/>
</dbReference>